<proteinExistence type="predicted"/>
<organism evidence="1 2">
    <name type="scientific">Pseudocohnilembus persalinus</name>
    <name type="common">Ciliate</name>
    <dbReference type="NCBI Taxonomy" id="266149"/>
    <lineage>
        <taxon>Eukaryota</taxon>
        <taxon>Sar</taxon>
        <taxon>Alveolata</taxon>
        <taxon>Ciliophora</taxon>
        <taxon>Intramacronucleata</taxon>
        <taxon>Oligohymenophorea</taxon>
        <taxon>Scuticociliatia</taxon>
        <taxon>Philasterida</taxon>
        <taxon>Pseudocohnilembidae</taxon>
        <taxon>Pseudocohnilembus</taxon>
    </lineage>
</organism>
<evidence type="ECO:0000313" key="1">
    <source>
        <dbReference type="EMBL" id="KRX04436.1"/>
    </source>
</evidence>
<protein>
    <submittedName>
        <fullName evidence="1">Uncharacterized protein</fullName>
    </submittedName>
</protein>
<sequence length="121" mass="14345">MGQPQKFSHYNNIQPIDVYKKVSPELTNLILKNNKYKSKKNISKLKKQLKNKNQAQVKSIIKKINSQIKIEKIDEDFIIAREQYRKKENLEAIPVPLLSENFQQALIIKKREKLQQIMLKQ</sequence>
<dbReference type="AlphaFoldDB" id="A0A0V0QQB9"/>
<name>A0A0V0QQB9_PSEPJ</name>
<gene>
    <name evidence="1" type="ORF">PPERSA_00205</name>
</gene>
<keyword evidence="2" id="KW-1185">Reference proteome</keyword>
<evidence type="ECO:0000313" key="2">
    <source>
        <dbReference type="Proteomes" id="UP000054937"/>
    </source>
</evidence>
<dbReference type="InParanoid" id="A0A0V0QQB9"/>
<reference evidence="1 2" key="1">
    <citation type="journal article" date="2015" name="Sci. Rep.">
        <title>Genome of the facultative scuticociliatosis pathogen Pseudocohnilembus persalinus provides insight into its virulence through horizontal gene transfer.</title>
        <authorList>
            <person name="Xiong J."/>
            <person name="Wang G."/>
            <person name="Cheng J."/>
            <person name="Tian M."/>
            <person name="Pan X."/>
            <person name="Warren A."/>
            <person name="Jiang C."/>
            <person name="Yuan D."/>
            <person name="Miao W."/>
        </authorList>
    </citation>
    <scope>NUCLEOTIDE SEQUENCE [LARGE SCALE GENOMIC DNA]</scope>
    <source>
        <strain evidence="1">36N120E</strain>
    </source>
</reference>
<comment type="caution">
    <text evidence="1">The sequence shown here is derived from an EMBL/GenBank/DDBJ whole genome shotgun (WGS) entry which is preliminary data.</text>
</comment>
<dbReference type="EMBL" id="LDAU01000116">
    <property type="protein sequence ID" value="KRX04436.1"/>
    <property type="molecule type" value="Genomic_DNA"/>
</dbReference>
<dbReference type="Proteomes" id="UP000054937">
    <property type="component" value="Unassembled WGS sequence"/>
</dbReference>
<accession>A0A0V0QQB9</accession>